<protein>
    <submittedName>
        <fullName evidence="2">Uncharacterized protein</fullName>
    </submittedName>
</protein>
<evidence type="ECO:0000256" key="1">
    <source>
        <dbReference type="SAM" id="MobiDB-lite"/>
    </source>
</evidence>
<proteinExistence type="predicted"/>
<dbReference type="Proteomes" id="UP000799428">
    <property type="component" value="Unassembled WGS sequence"/>
</dbReference>
<organism evidence="2 3">
    <name type="scientific">Pleomassaria siparia CBS 279.74</name>
    <dbReference type="NCBI Taxonomy" id="1314801"/>
    <lineage>
        <taxon>Eukaryota</taxon>
        <taxon>Fungi</taxon>
        <taxon>Dikarya</taxon>
        <taxon>Ascomycota</taxon>
        <taxon>Pezizomycotina</taxon>
        <taxon>Dothideomycetes</taxon>
        <taxon>Pleosporomycetidae</taxon>
        <taxon>Pleosporales</taxon>
        <taxon>Pleomassariaceae</taxon>
        <taxon>Pleomassaria</taxon>
    </lineage>
</organism>
<dbReference type="EMBL" id="MU005764">
    <property type="protein sequence ID" value="KAF2715350.1"/>
    <property type="molecule type" value="Genomic_DNA"/>
</dbReference>
<evidence type="ECO:0000313" key="3">
    <source>
        <dbReference type="Proteomes" id="UP000799428"/>
    </source>
</evidence>
<accession>A0A6G1KRB5</accession>
<dbReference type="AlphaFoldDB" id="A0A6G1KRB5"/>
<feature type="compositionally biased region" description="Polar residues" evidence="1">
    <location>
        <begin position="205"/>
        <end position="215"/>
    </location>
</feature>
<feature type="region of interest" description="Disordered" evidence="1">
    <location>
        <begin position="1"/>
        <end position="34"/>
    </location>
</feature>
<feature type="compositionally biased region" description="Basic and acidic residues" evidence="1">
    <location>
        <begin position="9"/>
        <end position="18"/>
    </location>
</feature>
<sequence length="647" mass="71692">MAPTSQLAESEKRPDHSPKPARIWRGAPQSAISATARISGPRWKDIKTIFEASGLQRIPRTQRDLSSDVDGVELIPSPPPSKSAAGDQANRIPQMSASIIRRSSTVPRNHIQQLILARKSPLPQESVPRQDSRTMHLTVDVINLTSPPPTPKVFYAALDLTSPSPEVSGKEVVALHKDERNKRHQRSAIVGTIFPKVFPDVGSSALSSDADTLTPNVPDPINDSRKVQSEAASSSPGLKYRITQFRTHCHQSHKKGSSSGQIASFQKDNEISTLADAYNKESSSLSINARLVDQDQEEVMSSAIIPDPKINSDALNIESQPTSQLSSIGESTLIELETELISRGVRTKRTNTHETRQTIESSRPSEAVAQKGLSWSSTPVQPAVEQLQQLKGIVGTLKLNKIPGLADMIFSKHDRAGYVSVRLFIGIYTCPRQKVADLHAWAYLQPTNRPGGGSIVSVWADNGLEHLPIESPSRNKHLYYGGQLSNKLARFLRCWPFSRAKCSSDLVHLVDYYFLLAAQAQGATFDQFRISFKEVQAKRLLQFLKVLKSQGRDQTPRRLLRSHYGIQAEDFSSSEPWISFPGVEPLSFMQSRQLSPRRKRRYSDVGPDSSDDVEDEIPDRRSTKRLQHITPPSAVPTNNSANSIRKP</sequence>
<evidence type="ECO:0000313" key="2">
    <source>
        <dbReference type="EMBL" id="KAF2715350.1"/>
    </source>
</evidence>
<reference evidence="2" key="1">
    <citation type="journal article" date="2020" name="Stud. Mycol.">
        <title>101 Dothideomycetes genomes: a test case for predicting lifestyles and emergence of pathogens.</title>
        <authorList>
            <person name="Haridas S."/>
            <person name="Albert R."/>
            <person name="Binder M."/>
            <person name="Bloem J."/>
            <person name="Labutti K."/>
            <person name="Salamov A."/>
            <person name="Andreopoulos B."/>
            <person name="Baker S."/>
            <person name="Barry K."/>
            <person name="Bills G."/>
            <person name="Bluhm B."/>
            <person name="Cannon C."/>
            <person name="Castanera R."/>
            <person name="Culley D."/>
            <person name="Daum C."/>
            <person name="Ezra D."/>
            <person name="Gonzalez J."/>
            <person name="Henrissat B."/>
            <person name="Kuo A."/>
            <person name="Liang C."/>
            <person name="Lipzen A."/>
            <person name="Lutzoni F."/>
            <person name="Magnuson J."/>
            <person name="Mondo S."/>
            <person name="Nolan M."/>
            <person name="Ohm R."/>
            <person name="Pangilinan J."/>
            <person name="Park H.-J."/>
            <person name="Ramirez L."/>
            <person name="Alfaro M."/>
            <person name="Sun H."/>
            <person name="Tritt A."/>
            <person name="Yoshinaga Y."/>
            <person name="Zwiers L.-H."/>
            <person name="Turgeon B."/>
            <person name="Goodwin S."/>
            <person name="Spatafora J."/>
            <person name="Crous P."/>
            <person name="Grigoriev I."/>
        </authorList>
    </citation>
    <scope>NUCLEOTIDE SEQUENCE</scope>
    <source>
        <strain evidence="2">CBS 279.74</strain>
    </source>
</reference>
<dbReference type="OrthoDB" id="3695719at2759"/>
<name>A0A6G1KRB5_9PLEO</name>
<feature type="region of interest" description="Disordered" evidence="1">
    <location>
        <begin position="595"/>
        <end position="647"/>
    </location>
</feature>
<feature type="region of interest" description="Disordered" evidence="1">
    <location>
        <begin position="205"/>
        <end position="237"/>
    </location>
</feature>
<gene>
    <name evidence="2" type="ORF">K504DRAFT_510634</name>
</gene>
<feature type="compositionally biased region" description="Polar residues" evidence="1">
    <location>
        <begin position="635"/>
        <end position="647"/>
    </location>
</feature>
<keyword evidence="3" id="KW-1185">Reference proteome</keyword>